<evidence type="ECO:0000313" key="1">
    <source>
        <dbReference type="EMBL" id="EFC52058.1"/>
    </source>
</evidence>
<evidence type="ECO:0000313" key="2">
    <source>
        <dbReference type="Proteomes" id="UP000004621"/>
    </source>
</evidence>
<dbReference type="AlphaFoldDB" id="A0A9W5MZA7"/>
<comment type="caution">
    <text evidence="1">The sequence shown here is derived from an EMBL/GenBank/DDBJ whole genome shotgun (WGS) entry which is preliminary data.</text>
</comment>
<protein>
    <submittedName>
        <fullName evidence="1">Uncharacterized protein</fullName>
    </submittedName>
</protein>
<dbReference type="EMBL" id="ACEO02000006">
    <property type="protein sequence ID" value="EFC52058.1"/>
    <property type="molecule type" value="Genomic_DNA"/>
</dbReference>
<proteinExistence type="predicted"/>
<dbReference type="Proteomes" id="UP000004621">
    <property type="component" value="Unassembled WGS sequence"/>
</dbReference>
<gene>
    <name evidence="1" type="ORF">NEISUBOT_04462</name>
</gene>
<reference evidence="1 2" key="1">
    <citation type="submission" date="2010-01" db="EMBL/GenBank/DDBJ databases">
        <authorList>
            <person name="Weinstock G."/>
            <person name="Sodergren E."/>
            <person name="Clifton S."/>
            <person name="Fulton L."/>
            <person name="Fulton B."/>
            <person name="Courtney L."/>
            <person name="Fronick C."/>
            <person name="Harrison M."/>
            <person name="Strong C."/>
            <person name="Farmer C."/>
            <person name="Delahaunty K."/>
            <person name="Markovic C."/>
            <person name="Hall O."/>
            <person name="Minx P."/>
            <person name="Tomlinson C."/>
            <person name="Mitreva M."/>
            <person name="Nelson J."/>
            <person name="Hou S."/>
            <person name="Wollam A."/>
            <person name="Pepin K.H."/>
            <person name="Johnson M."/>
            <person name="Bhonagiri V."/>
            <person name="Nash W.E."/>
            <person name="Warren W."/>
            <person name="Chinwalla A."/>
            <person name="Mardis E.R."/>
            <person name="Wilson R.K."/>
        </authorList>
    </citation>
    <scope>NUCLEOTIDE SEQUENCE [LARGE SCALE GENOMIC DNA]</scope>
    <source>
        <strain evidence="1 2">NJ9703</strain>
    </source>
</reference>
<sequence length="42" mass="4878">MLKKSGLTKLNLFYLKAVTKQRPSETHFQTAFIMNNTILRGH</sequence>
<organism evidence="1 2">
    <name type="scientific">Neisseria subflava NJ9703</name>
    <dbReference type="NCBI Taxonomy" id="546268"/>
    <lineage>
        <taxon>Bacteria</taxon>
        <taxon>Pseudomonadati</taxon>
        <taxon>Pseudomonadota</taxon>
        <taxon>Betaproteobacteria</taxon>
        <taxon>Neisseriales</taxon>
        <taxon>Neisseriaceae</taxon>
        <taxon>Neisseria</taxon>
    </lineage>
</organism>
<name>A0A9W5MZA7_NEISU</name>
<accession>A0A9W5MZA7</accession>